<evidence type="ECO:0000256" key="2">
    <source>
        <dbReference type="ARBA" id="ARBA00022801"/>
    </source>
</evidence>
<dbReference type="PANTHER" id="PTHR43693">
    <property type="entry name" value="PROTEIN PHOSPHATASE CHEZ"/>
    <property type="match status" value="1"/>
</dbReference>
<dbReference type="InterPro" id="IPR007597">
    <property type="entry name" value="CheC"/>
</dbReference>
<gene>
    <name evidence="4" type="ORF">M670_00924</name>
</gene>
<dbReference type="CDD" id="cd17909">
    <property type="entry name" value="CheC_ClassI"/>
    <property type="match status" value="1"/>
</dbReference>
<evidence type="ECO:0000256" key="1">
    <source>
        <dbReference type="ARBA" id="ARBA00022500"/>
    </source>
</evidence>
<protein>
    <submittedName>
        <fullName evidence="4">Chemotaxis protein CheC, inhibitor of MCP methylation</fullName>
    </submittedName>
</protein>
<reference evidence="4 5" key="1">
    <citation type="submission" date="2014-04" db="EMBL/GenBank/DDBJ databases">
        <title>Draft genome sequence of Bacillus azotoformans MEV2011, a (co-) denitrifying strain unable to grow in the presence of oxygen.</title>
        <authorList>
            <person name="Nielsen M."/>
            <person name="Schreiber L."/>
            <person name="Finster K."/>
            <person name="Schramm A."/>
        </authorList>
    </citation>
    <scope>NUCLEOTIDE SEQUENCE [LARGE SCALE GENOMIC DNA]</scope>
    <source>
        <strain evidence="4 5">MEV2011</strain>
    </source>
</reference>
<dbReference type="AlphaFoldDB" id="A0A072P339"/>
<organism evidence="4 5">
    <name type="scientific">Schinkia azotoformans MEV2011</name>
    <dbReference type="NCBI Taxonomy" id="1348973"/>
    <lineage>
        <taxon>Bacteria</taxon>
        <taxon>Bacillati</taxon>
        <taxon>Bacillota</taxon>
        <taxon>Bacilli</taxon>
        <taxon>Bacillales</taxon>
        <taxon>Bacillaceae</taxon>
        <taxon>Calidifontibacillus/Schinkia group</taxon>
        <taxon>Schinkia</taxon>
    </lineage>
</organism>
<keyword evidence="1" id="KW-0145">Chemotaxis</keyword>
<sequence>MSFIEQIKGHHLDILREVGNIGAGNAATALSKILGKRVDMTVPNVRIVSFDEMMDMVGGAENVIASIFLRIEGDAPGSIYFMLPLEQAEKYIELMTGEENFSFDNPPYPELSVSALQELGNILSGSYLSALSDFTKLNLYPTVPALGIDMVGAVLSYGLMEVSQVSDYVIVIDTAVSEQEEIKDSVKGHFFLLLDPESFEKIFSALGVPLDE</sequence>
<comment type="caution">
    <text evidence="4">The sequence shown here is derived from an EMBL/GenBank/DDBJ whole genome shotgun (WGS) entry which is preliminary data.</text>
</comment>
<dbReference type="Gene3D" id="3.40.1550.10">
    <property type="entry name" value="CheC-like"/>
    <property type="match status" value="1"/>
</dbReference>
<feature type="domain" description="CheC-like protein" evidence="3">
    <location>
        <begin position="11"/>
        <end position="45"/>
    </location>
</feature>
<evidence type="ECO:0000313" key="5">
    <source>
        <dbReference type="Proteomes" id="UP000027936"/>
    </source>
</evidence>
<dbReference type="SUPFAM" id="SSF103039">
    <property type="entry name" value="CheC-like"/>
    <property type="match status" value="1"/>
</dbReference>
<evidence type="ECO:0000313" key="4">
    <source>
        <dbReference type="EMBL" id="KEF39900.1"/>
    </source>
</evidence>
<feature type="domain" description="CheC-like protein" evidence="3">
    <location>
        <begin position="114"/>
        <end position="147"/>
    </location>
</feature>
<dbReference type="GeneID" id="89470035"/>
<dbReference type="EMBL" id="JJRY01000002">
    <property type="protein sequence ID" value="KEF39900.1"/>
    <property type="molecule type" value="Genomic_DNA"/>
</dbReference>
<dbReference type="InterPro" id="IPR028976">
    <property type="entry name" value="CheC-like_sf"/>
</dbReference>
<proteinExistence type="predicted"/>
<evidence type="ECO:0000259" key="3">
    <source>
        <dbReference type="Pfam" id="PF04509"/>
    </source>
</evidence>
<dbReference type="Proteomes" id="UP000027936">
    <property type="component" value="Unassembled WGS sequence"/>
</dbReference>
<dbReference type="RefSeq" id="WP_003332564.1">
    <property type="nucleotide sequence ID" value="NZ_JJRY01000002.1"/>
</dbReference>
<dbReference type="PATRIC" id="fig|1348973.3.peg.898"/>
<dbReference type="OrthoDB" id="9812187at2"/>
<dbReference type="GO" id="GO:0006935">
    <property type="term" value="P:chemotaxis"/>
    <property type="evidence" value="ECO:0007669"/>
    <property type="project" value="UniProtKB-KW"/>
</dbReference>
<dbReference type="GO" id="GO:0016787">
    <property type="term" value="F:hydrolase activity"/>
    <property type="evidence" value="ECO:0007669"/>
    <property type="project" value="UniProtKB-KW"/>
</dbReference>
<keyword evidence="2" id="KW-0378">Hydrolase</keyword>
<dbReference type="InterPro" id="IPR050992">
    <property type="entry name" value="CheZ_family_phosphatases"/>
</dbReference>
<name>A0A072P339_SCHAZ</name>
<accession>A0A072P339</accession>
<dbReference type="Pfam" id="PF04509">
    <property type="entry name" value="CheC"/>
    <property type="match status" value="2"/>
</dbReference>
<dbReference type="PANTHER" id="PTHR43693:SF1">
    <property type="entry name" value="PROTEIN PHOSPHATASE CHEZ"/>
    <property type="match status" value="1"/>
</dbReference>